<dbReference type="AlphaFoldDB" id="A0A183FWY7"/>
<accession>A0A183FWY7</accession>
<dbReference type="EMBL" id="UZAH01027733">
    <property type="protein sequence ID" value="VDO94530.1"/>
    <property type="molecule type" value="Genomic_DNA"/>
</dbReference>
<dbReference type="GO" id="GO:0001671">
    <property type="term" value="F:ATPase activator activity"/>
    <property type="evidence" value="ECO:0007669"/>
    <property type="project" value="TreeGrafter"/>
</dbReference>
<accession>A0A3P7Z433</accession>
<dbReference type="Pfam" id="PF20520">
    <property type="entry name" value="Ac45-VOA1_TM"/>
    <property type="match status" value="1"/>
</dbReference>
<dbReference type="WBParaSite" id="HPBE_0001300801-mRNA-1">
    <property type="protein sequence ID" value="HPBE_0001300801-mRNA-1"/>
    <property type="gene ID" value="HPBE_0001300801"/>
</dbReference>
<evidence type="ECO:0000256" key="3">
    <source>
        <dbReference type="ARBA" id="ARBA00022692"/>
    </source>
</evidence>
<dbReference type="PANTHER" id="PTHR12471:SF7">
    <property type="entry name" value="V-TYPE PROTON ATPASE SUBUNIT S1"/>
    <property type="match status" value="1"/>
</dbReference>
<evidence type="ECO:0000256" key="2">
    <source>
        <dbReference type="ARBA" id="ARBA00009037"/>
    </source>
</evidence>
<dbReference type="InterPro" id="IPR008388">
    <property type="entry name" value="Ac45_acc_su"/>
</dbReference>
<gene>
    <name evidence="8" type="ORF">HPBE_LOCUS13009</name>
</gene>
<dbReference type="OrthoDB" id="9985059at2759"/>
<keyword evidence="5 6" id="KW-0472">Membrane</keyword>
<reference evidence="8 9" key="1">
    <citation type="submission" date="2018-11" db="EMBL/GenBank/DDBJ databases">
        <authorList>
            <consortium name="Pathogen Informatics"/>
        </authorList>
    </citation>
    <scope>NUCLEOTIDE SEQUENCE [LARGE SCALE GENOMIC DNA]</scope>
</reference>
<sequence length="428" mass="46919">MNPVEVLRTDTMKSSVLFRKDFPSLENLISTASADAPLVFIVNPDFTLGQFSREAAAYSNTKELSGLPAMVKSASYHASRYFADPLYAPGAVILMSADNFFAGADIYILMGEEWTSMQTMAEVVLSKLGDKYTAVITATEAVSGDKKRVKRIVTTLMDEADPSGAPEKATGAYVDMPISLPPYNRTEYGTVKPTDPGLGSCLFYAEGVNIIVMNSKKSFATIPIRSVNATWSYGDGDVNCVNATAGDYKFYVRMRLKTDVNDDKKQVIIKSGSQVEFTLTFNAETNGYWQLKDVAANSVSVEPYSSSTFISGKATAQEKVINSVSVQNVGMAAFFKTNEENVLIGISLYNTQVQPIGVSPDKKTNAMYFSRYVEDCVGTFSTGSWMAIISILIMLAGFIFGFLMLNSVQTMDRFDDPKHKQIVINVRE</sequence>
<reference evidence="10" key="2">
    <citation type="submission" date="2019-09" db="UniProtKB">
        <authorList>
            <consortium name="WormBaseParasite"/>
        </authorList>
    </citation>
    <scope>IDENTIFICATION</scope>
</reference>
<feature type="domain" description="V-type proton ATPase subunit S1/VOA1 transmembrane" evidence="7">
    <location>
        <begin position="378"/>
        <end position="416"/>
    </location>
</feature>
<keyword evidence="4 6" id="KW-1133">Transmembrane helix</keyword>
<evidence type="ECO:0000313" key="9">
    <source>
        <dbReference type="Proteomes" id="UP000050761"/>
    </source>
</evidence>
<comment type="subcellular location">
    <subcellularLocation>
        <location evidence="1">Membrane</location>
        <topology evidence="1">Single-pass membrane protein</topology>
    </subcellularLocation>
</comment>
<dbReference type="InterPro" id="IPR046756">
    <property type="entry name" value="VAS1/VOA1_TM"/>
</dbReference>
<keyword evidence="3 6" id="KW-0812">Transmembrane</keyword>
<feature type="transmembrane region" description="Helical" evidence="6">
    <location>
        <begin position="385"/>
        <end position="405"/>
    </location>
</feature>
<evidence type="ECO:0000259" key="7">
    <source>
        <dbReference type="Pfam" id="PF20520"/>
    </source>
</evidence>
<dbReference type="GO" id="GO:0030641">
    <property type="term" value="P:regulation of cellular pH"/>
    <property type="evidence" value="ECO:0007669"/>
    <property type="project" value="TreeGrafter"/>
</dbReference>
<proteinExistence type="inferred from homology"/>
<evidence type="ECO:0000313" key="8">
    <source>
        <dbReference type="EMBL" id="VDO94530.1"/>
    </source>
</evidence>
<evidence type="ECO:0000256" key="5">
    <source>
        <dbReference type="ARBA" id="ARBA00023136"/>
    </source>
</evidence>
<name>A0A183FWY7_HELPZ</name>
<protein>
    <submittedName>
        <fullName evidence="10">Ac45-VOA1_TM domain-containing protein</fullName>
    </submittedName>
</protein>
<dbReference type="Proteomes" id="UP000050761">
    <property type="component" value="Unassembled WGS sequence"/>
</dbReference>
<organism evidence="9 10">
    <name type="scientific">Heligmosomoides polygyrus</name>
    <name type="common">Parasitic roundworm</name>
    <dbReference type="NCBI Taxonomy" id="6339"/>
    <lineage>
        <taxon>Eukaryota</taxon>
        <taxon>Metazoa</taxon>
        <taxon>Ecdysozoa</taxon>
        <taxon>Nematoda</taxon>
        <taxon>Chromadorea</taxon>
        <taxon>Rhabditida</taxon>
        <taxon>Rhabditina</taxon>
        <taxon>Rhabditomorpha</taxon>
        <taxon>Strongyloidea</taxon>
        <taxon>Heligmosomidae</taxon>
        <taxon>Heligmosomoides</taxon>
    </lineage>
</organism>
<evidence type="ECO:0000256" key="1">
    <source>
        <dbReference type="ARBA" id="ARBA00004167"/>
    </source>
</evidence>
<evidence type="ECO:0000256" key="4">
    <source>
        <dbReference type="ARBA" id="ARBA00022989"/>
    </source>
</evidence>
<comment type="similarity">
    <text evidence="2">Belongs to the vacuolar ATPase subunit S1 family.</text>
</comment>
<evidence type="ECO:0000313" key="10">
    <source>
        <dbReference type="WBParaSite" id="HPBE_0001300801-mRNA-1"/>
    </source>
</evidence>
<evidence type="ECO:0000256" key="6">
    <source>
        <dbReference type="SAM" id="Phobius"/>
    </source>
</evidence>
<keyword evidence="9" id="KW-1185">Reference proteome</keyword>
<dbReference type="GO" id="GO:0033176">
    <property type="term" value="C:proton-transporting V-type ATPase complex"/>
    <property type="evidence" value="ECO:0007669"/>
    <property type="project" value="TreeGrafter"/>
</dbReference>
<dbReference type="PANTHER" id="PTHR12471">
    <property type="entry name" value="VACUOLAR ATP SYNTHASE SUBUNIT S1"/>
    <property type="match status" value="1"/>
</dbReference>